<protein>
    <submittedName>
        <fullName evidence="1">Uncharacterized protein</fullName>
    </submittedName>
</protein>
<dbReference type="Proteomes" id="UP000828390">
    <property type="component" value="Unassembled WGS sequence"/>
</dbReference>
<evidence type="ECO:0000313" key="1">
    <source>
        <dbReference type="EMBL" id="KAH3866585.1"/>
    </source>
</evidence>
<accession>A0A9D4LWV7</accession>
<comment type="caution">
    <text evidence="1">The sequence shown here is derived from an EMBL/GenBank/DDBJ whole genome shotgun (WGS) entry which is preliminary data.</text>
</comment>
<organism evidence="1 2">
    <name type="scientific">Dreissena polymorpha</name>
    <name type="common">Zebra mussel</name>
    <name type="synonym">Mytilus polymorpha</name>
    <dbReference type="NCBI Taxonomy" id="45954"/>
    <lineage>
        <taxon>Eukaryota</taxon>
        <taxon>Metazoa</taxon>
        <taxon>Spiralia</taxon>
        <taxon>Lophotrochozoa</taxon>
        <taxon>Mollusca</taxon>
        <taxon>Bivalvia</taxon>
        <taxon>Autobranchia</taxon>
        <taxon>Heteroconchia</taxon>
        <taxon>Euheterodonta</taxon>
        <taxon>Imparidentia</taxon>
        <taxon>Neoheterodontei</taxon>
        <taxon>Myida</taxon>
        <taxon>Dreissenoidea</taxon>
        <taxon>Dreissenidae</taxon>
        <taxon>Dreissena</taxon>
    </lineage>
</organism>
<proteinExistence type="predicted"/>
<sequence length="124" mass="13845">MADGACGHHGDRARSRAMSACRGVTGRALIHILQKVVTIALEIPEMTRFAMSLDAQMVGGRHGKSGALVQPHVVEVLKRETGRVQIQLRHILGVIVMVHRRTLTYETTFHVQAPIYNLLWEHHP</sequence>
<evidence type="ECO:0000313" key="2">
    <source>
        <dbReference type="Proteomes" id="UP000828390"/>
    </source>
</evidence>
<dbReference type="AlphaFoldDB" id="A0A9D4LWV7"/>
<keyword evidence="2" id="KW-1185">Reference proteome</keyword>
<reference evidence="1" key="1">
    <citation type="journal article" date="2019" name="bioRxiv">
        <title>The Genome of the Zebra Mussel, Dreissena polymorpha: A Resource for Invasive Species Research.</title>
        <authorList>
            <person name="McCartney M.A."/>
            <person name="Auch B."/>
            <person name="Kono T."/>
            <person name="Mallez S."/>
            <person name="Zhang Y."/>
            <person name="Obille A."/>
            <person name="Becker A."/>
            <person name="Abrahante J.E."/>
            <person name="Garbe J."/>
            <person name="Badalamenti J.P."/>
            <person name="Herman A."/>
            <person name="Mangelson H."/>
            <person name="Liachko I."/>
            <person name="Sullivan S."/>
            <person name="Sone E.D."/>
            <person name="Koren S."/>
            <person name="Silverstein K.A.T."/>
            <person name="Beckman K.B."/>
            <person name="Gohl D.M."/>
        </authorList>
    </citation>
    <scope>NUCLEOTIDE SEQUENCE</scope>
    <source>
        <strain evidence="1">Duluth1</strain>
        <tissue evidence="1">Whole animal</tissue>
    </source>
</reference>
<name>A0A9D4LWV7_DREPO</name>
<gene>
    <name evidence="1" type="ORF">DPMN_029682</name>
</gene>
<dbReference type="EMBL" id="JAIWYP010000002">
    <property type="protein sequence ID" value="KAH3866585.1"/>
    <property type="molecule type" value="Genomic_DNA"/>
</dbReference>
<reference evidence="1" key="2">
    <citation type="submission" date="2020-11" db="EMBL/GenBank/DDBJ databases">
        <authorList>
            <person name="McCartney M.A."/>
            <person name="Auch B."/>
            <person name="Kono T."/>
            <person name="Mallez S."/>
            <person name="Becker A."/>
            <person name="Gohl D.M."/>
            <person name="Silverstein K.A.T."/>
            <person name="Koren S."/>
            <person name="Bechman K.B."/>
            <person name="Herman A."/>
            <person name="Abrahante J.E."/>
            <person name="Garbe J."/>
        </authorList>
    </citation>
    <scope>NUCLEOTIDE SEQUENCE</scope>
    <source>
        <strain evidence="1">Duluth1</strain>
        <tissue evidence="1">Whole animal</tissue>
    </source>
</reference>